<evidence type="ECO:0000313" key="3">
    <source>
        <dbReference type="EMBL" id="MEO1767701.1"/>
    </source>
</evidence>
<keyword evidence="2" id="KW-0732">Signal</keyword>
<evidence type="ECO:0000313" key="4">
    <source>
        <dbReference type="Proteomes" id="UP001482231"/>
    </source>
</evidence>
<feature type="region of interest" description="Disordered" evidence="1">
    <location>
        <begin position="68"/>
        <end position="90"/>
    </location>
</feature>
<proteinExistence type="predicted"/>
<dbReference type="Proteomes" id="UP001482231">
    <property type="component" value="Unassembled WGS sequence"/>
</dbReference>
<reference evidence="3 4" key="1">
    <citation type="submission" date="2024-02" db="EMBL/GenBank/DDBJ databases">
        <title>New thermophilic sulfur-oxidizing bacteria from a hot springs of the Uzon caldera (Kamchatka, Russia).</title>
        <authorList>
            <person name="Dukat A.M."/>
            <person name="Elcheninov A.G."/>
            <person name="Frolov E.N."/>
        </authorList>
    </citation>
    <scope>NUCLEOTIDE SEQUENCE [LARGE SCALE GENOMIC DNA]</scope>
    <source>
        <strain evidence="3 4">AK1</strain>
    </source>
</reference>
<gene>
    <name evidence="3" type="ORF">V6E02_10810</name>
</gene>
<evidence type="ECO:0000256" key="2">
    <source>
        <dbReference type="SAM" id="SignalP"/>
    </source>
</evidence>
<accession>A0ABV0EGB3</accession>
<evidence type="ECO:0008006" key="5">
    <source>
        <dbReference type="Google" id="ProtNLM"/>
    </source>
</evidence>
<comment type="caution">
    <text evidence="3">The sequence shown here is derived from an EMBL/GenBank/DDBJ whole genome shotgun (WGS) entry which is preliminary data.</text>
</comment>
<name>A0ABV0EGB3_9BURK</name>
<dbReference type="RefSeq" id="WP_347308812.1">
    <property type="nucleotide sequence ID" value="NZ_JBAJEX010000009.1"/>
</dbReference>
<keyword evidence="4" id="KW-1185">Reference proteome</keyword>
<dbReference type="EMBL" id="JBAJEX010000009">
    <property type="protein sequence ID" value="MEO1767701.1"/>
    <property type="molecule type" value="Genomic_DNA"/>
</dbReference>
<sequence length="128" mass="13155">MLRLVLQLGLLAAGIGLAASNLLDNQTIQTLTSSIRDFAATLRQSGLPGGKEAASGIDKAADAAQSAAPALATTGQARDTAAPEEQTAPKKAFYNTLPDECYWDKLIDPATGKVSCALPSRAARASAK</sequence>
<evidence type="ECO:0000256" key="1">
    <source>
        <dbReference type="SAM" id="MobiDB-lite"/>
    </source>
</evidence>
<feature type="chain" id="PRO_5045885339" description="Methyl-accepting chemotaxis protein" evidence="2">
    <location>
        <begin position="19"/>
        <end position="128"/>
    </location>
</feature>
<protein>
    <recommendedName>
        <fullName evidence="5">Methyl-accepting chemotaxis protein</fullName>
    </recommendedName>
</protein>
<organism evidence="3 4">
    <name type="scientific">Thiobacter aerophilum</name>
    <dbReference type="NCBI Taxonomy" id="3121275"/>
    <lineage>
        <taxon>Bacteria</taxon>
        <taxon>Pseudomonadati</taxon>
        <taxon>Pseudomonadota</taxon>
        <taxon>Betaproteobacteria</taxon>
        <taxon>Burkholderiales</taxon>
        <taxon>Thiobacteraceae</taxon>
        <taxon>Thiobacter</taxon>
    </lineage>
</organism>
<feature type="signal peptide" evidence="2">
    <location>
        <begin position="1"/>
        <end position="18"/>
    </location>
</feature>